<dbReference type="AlphaFoldDB" id="A0A6J6K8M1"/>
<reference evidence="2" key="1">
    <citation type="submission" date="2020-05" db="EMBL/GenBank/DDBJ databases">
        <authorList>
            <person name="Chiriac C."/>
            <person name="Salcher M."/>
            <person name="Ghai R."/>
            <person name="Kavagutti S V."/>
        </authorList>
    </citation>
    <scope>NUCLEOTIDE SEQUENCE</scope>
</reference>
<evidence type="ECO:0000313" key="1">
    <source>
        <dbReference type="EMBL" id="CAB4543688.1"/>
    </source>
</evidence>
<accession>A0A6J6K8M1</accession>
<dbReference type="EMBL" id="CAEZSU010000025">
    <property type="protein sequence ID" value="CAB4543688.1"/>
    <property type="molecule type" value="Genomic_DNA"/>
</dbReference>
<gene>
    <name evidence="1" type="ORF">UFOPK1495_00359</name>
    <name evidence="2" type="ORF">UFOPK2143_00979</name>
</gene>
<evidence type="ECO:0000313" key="2">
    <source>
        <dbReference type="EMBL" id="CAB4645636.1"/>
    </source>
</evidence>
<sequence length="85" mass="8851">MVVALDNWARSLCTHGVSQTEASIVLAQMVTAFVMRSRRSRSWVDSAWEQKDADAPQGGVGKVTLGGGSQMIVTVSGGGSLTGPT</sequence>
<proteinExistence type="predicted"/>
<protein>
    <submittedName>
        <fullName evidence="2">Unannotated protein</fullName>
    </submittedName>
</protein>
<organism evidence="2">
    <name type="scientific">freshwater metagenome</name>
    <dbReference type="NCBI Taxonomy" id="449393"/>
    <lineage>
        <taxon>unclassified sequences</taxon>
        <taxon>metagenomes</taxon>
        <taxon>ecological metagenomes</taxon>
    </lineage>
</organism>
<name>A0A6J6K8M1_9ZZZZ</name>
<dbReference type="EMBL" id="CAEZVV010000055">
    <property type="protein sequence ID" value="CAB4645636.1"/>
    <property type="molecule type" value="Genomic_DNA"/>
</dbReference>